<accession>A0A5C6S785</accession>
<dbReference type="Gene3D" id="1.20.120.450">
    <property type="entry name" value="dinb family like domain"/>
    <property type="match status" value="1"/>
</dbReference>
<feature type="domain" description="DinB-like" evidence="1">
    <location>
        <begin position="15"/>
        <end position="173"/>
    </location>
</feature>
<dbReference type="EMBL" id="VOOR01000001">
    <property type="protein sequence ID" value="TXB70285.1"/>
    <property type="molecule type" value="Genomic_DNA"/>
</dbReference>
<dbReference type="Proteomes" id="UP000321580">
    <property type="component" value="Unassembled WGS sequence"/>
</dbReference>
<dbReference type="OrthoDB" id="1524454at2"/>
<name>A0A5C6S785_9BACT</name>
<keyword evidence="3" id="KW-1185">Reference proteome</keyword>
<protein>
    <submittedName>
        <fullName evidence="2">DinB family protein</fullName>
    </submittedName>
</protein>
<dbReference type="Pfam" id="PF12867">
    <property type="entry name" value="DinB_2"/>
    <property type="match status" value="1"/>
</dbReference>
<sequence>MEAQVLIDDLQARTHDHIQRTQALLQHTSGALNARSAPRKWSALECIEHLNRYGDFYLPEVNGQLAKAARSAQKHYRPGWLGDYFAQSMLPREPLNRMSTFRSMNPSGSQLDKDTLHQFIRQQEQWLQLLEQSREVDLQRTKTAISISRWIKLRLGDTLRIVIYHNFRHLLQAEQAVKG</sequence>
<evidence type="ECO:0000313" key="2">
    <source>
        <dbReference type="EMBL" id="TXB70285.1"/>
    </source>
</evidence>
<evidence type="ECO:0000259" key="1">
    <source>
        <dbReference type="Pfam" id="PF12867"/>
    </source>
</evidence>
<reference evidence="2 3" key="1">
    <citation type="submission" date="2019-08" db="EMBL/GenBank/DDBJ databases">
        <title>Genome of Phaeodactylibacter luteus.</title>
        <authorList>
            <person name="Bowman J.P."/>
        </authorList>
    </citation>
    <scope>NUCLEOTIDE SEQUENCE [LARGE SCALE GENOMIC DNA]</scope>
    <source>
        <strain evidence="2 3">KCTC 42180</strain>
    </source>
</reference>
<dbReference type="InterPro" id="IPR024775">
    <property type="entry name" value="DinB-like"/>
</dbReference>
<dbReference type="RefSeq" id="WP_147165517.1">
    <property type="nucleotide sequence ID" value="NZ_VOOR01000001.1"/>
</dbReference>
<dbReference type="AlphaFoldDB" id="A0A5C6S785"/>
<proteinExistence type="predicted"/>
<dbReference type="InterPro" id="IPR034660">
    <property type="entry name" value="DinB/YfiT-like"/>
</dbReference>
<gene>
    <name evidence="2" type="ORF">FRY97_00865</name>
</gene>
<comment type="caution">
    <text evidence="2">The sequence shown here is derived from an EMBL/GenBank/DDBJ whole genome shotgun (WGS) entry which is preliminary data.</text>
</comment>
<evidence type="ECO:0000313" key="3">
    <source>
        <dbReference type="Proteomes" id="UP000321580"/>
    </source>
</evidence>
<organism evidence="2 3">
    <name type="scientific">Phaeodactylibacter luteus</name>
    <dbReference type="NCBI Taxonomy" id="1564516"/>
    <lineage>
        <taxon>Bacteria</taxon>
        <taxon>Pseudomonadati</taxon>
        <taxon>Bacteroidota</taxon>
        <taxon>Saprospiria</taxon>
        <taxon>Saprospirales</taxon>
        <taxon>Haliscomenobacteraceae</taxon>
        <taxon>Phaeodactylibacter</taxon>
    </lineage>
</organism>
<dbReference type="SUPFAM" id="SSF109854">
    <property type="entry name" value="DinB/YfiT-like putative metalloenzymes"/>
    <property type="match status" value="1"/>
</dbReference>